<evidence type="ECO:0000313" key="1">
    <source>
        <dbReference type="EMBL" id="KYM82968.1"/>
    </source>
</evidence>
<proteinExistence type="predicted"/>
<evidence type="ECO:0008006" key="3">
    <source>
        <dbReference type="Google" id="ProtNLM"/>
    </source>
</evidence>
<sequence>MLIYREKESDFSSGSKRYTTVWAKLTEKMKENSNGKYAVTRKKSGNCRNTLLFNKNLVMDSIFGKKVFVMLPVIASSENLFKSINTAESAVAESPSLPSTESEAILETTFIDVIKQNRETANNFMEHFEKEALRKILKKPEVWFRYVDDTFVIWRHGRADLRKFLIFLNNQQPNMVSTSSSKDDQFFRRGIRTLRPKDGKVVASDGQYFES</sequence>
<dbReference type="STRING" id="520822.A0A151I3F3"/>
<dbReference type="Proteomes" id="UP000078540">
    <property type="component" value="Unassembled WGS sequence"/>
</dbReference>
<dbReference type="AlphaFoldDB" id="A0A151I3F3"/>
<evidence type="ECO:0000313" key="2">
    <source>
        <dbReference type="Proteomes" id="UP000078540"/>
    </source>
</evidence>
<dbReference type="EMBL" id="KQ976503">
    <property type="protein sequence ID" value="KYM82968.1"/>
    <property type="molecule type" value="Genomic_DNA"/>
</dbReference>
<dbReference type="PANTHER" id="PTHR21301">
    <property type="entry name" value="REVERSE TRANSCRIPTASE"/>
    <property type="match status" value="1"/>
</dbReference>
<organism evidence="1 2">
    <name type="scientific">Atta colombica</name>
    <dbReference type="NCBI Taxonomy" id="520822"/>
    <lineage>
        <taxon>Eukaryota</taxon>
        <taxon>Metazoa</taxon>
        <taxon>Ecdysozoa</taxon>
        <taxon>Arthropoda</taxon>
        <taxon>Hexapoda</taxon>
        <taxon>Insecta</taxon>
        <taxon>Pterygota</taxon>
        <taxon>Neoptera</taxon>
        <taxon>Endopterygota</taxon>
        <taxon>Hymenoptera</taxon>
        <taxon>Apocrita</taxon>
        <taxon>Aculeata</taxon>
        <taxon>Formicoidea</taxon>
        <taxon>Formicidae</taxon>
        <taxon>Myrmicinae</taxon>
        <taxon>Atta</taxon>
    </lineage>
</organism>
<accession>A0A151I3F3</accession>
<gene>
    <name evidence="1" type="ORF">ALC53_06563</name>
</gene>
<dbReference type="PANTHER" id="PTHR21301:SF11">
    <property type="entry name" value="GIY-YIG DOMAIN-CONTAINING PROTEIN"/>
    <property type="match status" value="1"/>
</dbReference>
<keyword evidence="2" id="KW-1185">Reference proteome</keyword>
<reference evidence="1 2" key="1">
    <citation type="submission" date="2015-09" db="EMBL/GenBank/DDBJ databases">
        <title>Atta colombica WGS genome.</title>
        <authorList>
            <person name="Nygaard S."/>
            <person name="Hu H."/>
            <person name="Boomsma J."/>
            <person name="Zhang G."/>
        </authorList>
    </citation>
    <scope>NUCLEOTIDE SEQUENCE [LARGE SCALE GENOMIC DNA]</scope>
    <source>
        <strain evidence="1">Treedump-2</strain>
        <tissue evidence="1">Whole body</tissue>
    </source>
</reference>
<name>A0A151I3F3_9HYME</name>
<protein>
    <recommendedName>
        <fullName evidence="3">Reverse transcriptase domain-containing protein</fullName>
    </recommendedName>
</protein>